<dbReference type="PATRIC" id="fig|1698259.3.peg.505"/>
<keyword evidence="2" id="KW-1185">Reference proteome</keyword>
<proteinExistence type="predicted"/>
<dbReference type="Pfam" id="PF07318">
    <property type="entry name" value="DUF1464"/>
    <property type="match status" value="1"/>
</dbReference>
<dbReference type="Proteomes" id="UP000070163">
    <property type="component" value="Unassembled WGS sequence"/>
</dbReference>
<name>A0A133UAF1_9EURY</name>
<comment type="caution">
    <text evidence="1">The sequence shown here is derived from an EMBL/GenBank/DDBJ whole genome shotgun (WGS) entry which is preliminary data.</text>
</comment>
<evidence type="ECO:0000313" key="1">
    <source>
        <dbReference type="EMBL" id="KXA91166.1"/>
    </source>
</evidence>
<dbReference type="SUPFAM" id="SSF53067">
    <property type="entry name" value="Actin-like ATPase domain"/>
    <property type="match status" value="1"/>
</dbReference>
<dbReference type="InterPro" id="IPR009927">
    <property type="entry name" value="DUF1464"/>
</dbReference>
<organism evidence="1 2">
    <name type="scientific">candidate division MSBL1 archaeon SCGC-AAA259A05</name>
    <dbReference type="NCBI Taxonomy" id="1698259"/>
    <lineage>
        <taxon>Archaea</taxon>
        <taxon>Methanobacteriati</taxon>
        <taxon>Methanobacteriota</taxon>
        <taxon>candidate division MSBL1</taxon>
    </lineage>
</organism>
<evidence type="ECO:0008006" key="3">
    <source>
        <dbReference type="Google" id="ProtNLM"/>
    </source>
</evidence>
<sequence length="382" mass="41881">MVKAVGTDSGTKSMDLFGFDGESEEIFLDKAISREEITENPNLVIDELEKVQERQGRIDCIVASSGYGIPLKKARNASAEEVRLATFVTENDLKRRLKIVGLRELMMEMRKTDDLNIYFTPGVVQLPTVPEHRKANKIDLGTSDKVYTVILAIKDQSERLGIDYEETSLVAVEVGFAYTSALAVENGQIVDAMAGTAGFPGYLGLGFMDSELAYALGNTCENLSKDSIFQGGSAYVSGLNPYEVEIGEFVESGGEGGGNVGYEMMLEAILKDVVSLFPATKPREIILSGRFTGLPKFVEDVRKKFQEFFEDVGWGPAIVNLRHRGEECKEAAEGAALMANGIAGGKYKKIVENMRVEESRGKIFDHVHLAEGYRRKLDSLGG</sequence>
<gene>
    <name evidence="1" type="ORF">AKJ57_02160</name>
</gene>
<dbReference type="AlphaFoldDB" id="A0A133UAF1"/>
<reference evidence="1 2" key="1">
    <citation type="journal article" date="2016" name="Sci. Rep.">
        <title>Metabolic traits of an uncultured archaeal lineage -MSBL1- from brine pools of the Red Sea.</title>
        <authorList>
            <person name="Mwirichia R."/>
            <person name="Alam I."/>
            <person name="Rashid M."/>
            <person name="Vinu M."/>
            <person name="Ba-Alawi W."/>
            <person name="Anthony Kamau A."/>
            <person name="Kamanda Ngugi D."/>
            <person name="Goker M."/>
            <person name="Klenk H.P."/>
            <person name="Bajic V."/>
            <person name="Stingl U."/>
        </authorList>
    </citation>
    <scope>NUCLEOTIDE SEQUENCE [LARGE SCALE GENOMIC DNA]</scope>
    <source>
        <strain evidence="1">SCGC-AAA259A05</strain>
    </source>
</reference>
<dbReference type="EMBL" id="LHXJ01000018">
    <property type="protein sequence ID" value="KXA91166.1"/>
    <property type="molecule type" value="Genomic_DNA"/>
</dbReference>
<accession>A0A133UAF1</accession>
<evidence type="ECO:0000313" key="2">
    <source>
        <dbReference type="Proteomes" id="UP000070163"/>
    </source>
</evidence>
<protein>
    <recommendedName>
        <fullName evidence="3">Butyrate kinase</fullName>
    </recommendedName>
</protein>
<dbReference type="PIRSF" id="PIRSF009433">
    <property type="entry name" value="DUF1464"/>
    <property type="match status" value="1"/>
</dbReference>
<dbReference type="InterPro" id="IPR043129">
    <property type="entry name" value="ATPase_NBD"/>
</dbReference>